<dbReference type="EMBL" id="LK996017">
    <property type="protein sequence ID" value="CDX03154.1"/>
    <property type="molecule type" value="Genomic_DNA"/>
</dbReference>
<reference evidence="1" key="1">
    <citation type="submission" date="2014-07" db="EMBL/GenBank/DDBJ databases">
        <authorList>
            <person name="Hornung V.Bastian."/>
        </authorList>
    </citation>
    <scope>NUCLEOTIDE SEQUENCE</scope>
    <source>
        <strain evidence="1">PCE-S</strain>
    </source>
</reference>
<evidence type="ECO:0000313" key="1">
    <source>
        <dbReference type="EMBL" id="CDX03154.1"/>
    </source>
</evidence>
<proteinExistence type="predicted"/>
<gene>
    <name evidence="1" type="ORF">DPCES_3267</name>
</gene>
<sequence length="77" mass="8457">MSSCTSSAAGKVGLLSIKTSDKPIKNRLLTNDFFENMDEALGLDLLFIEEGGDQLKAQMVHAKEMFRAPGKENPTRI</sequence>
<organism evidence="1">
    <name type="scientific">Desulfitobacterium hafniense</name>
    <name type="common">Desulfitobacterium frappieri</name>
    <dbReference type="NCBI Taxonomy" id="49338"/>
    <lineage>
        <taxon>Bacteria</taxon>
        <taxon>Bacillati</taxon>
        <taxon>Bacillota</taxon>
        <taxon>Clostridia</taxon>
        <taxon>Eubacteriales</taxon>
        <taxon>Desulfitobacteriaceae</taxon>
        <taxon>Desulfitobacterium</taxon>
    </lineage>
</organism>
<protein>
    <submittedName>
        <fullName evidence="1">Uncharacterized protein</fullName>
    </submittedName>
</protein>
<dbReference type="AlphaFoldDB" id="A0A098B2P5"/>
<accession>A0A098B2P5</accession>
<name>A0A098B2P5_DESHA</name>